<evidence type="ECO:0000313" key="9">
    <source>
        <dbReference type="EMBL" id="CAH1782025.1"/>
    </source>
</evidence>
<sequence>MEFVTWGGGICLKACISVLVLRFVHSRIVPIEGLSHVSKSPQGDNVLSFLVLGDWGGVPYSPFYSSYQKAVASAMGVTASMIEAEFVLSLGDNFYEDGVKSVDDPRFKDTFEDVYTAPSLQVPWYTILGNHDYHSNVRAQLEYTQKSKRWNFPDFNYTLTFPIVKDSEKTVQILMLDTILLCGVSGSIHPDDPPFGPENPEKAEENWIWIEEKLRSSRSDFLIVAGHYPILSIGKHGPTDCLMERLKPLLYKYRVNAYLSGHDHNLQHLRHTEHEWNVDYFVIGSAARMDNQRLHINNVPEASSKFFSAEERSMGGFGYVQLNEYLMNLTLFNGLNQDVYHVTMTNRQTTEAGESNANTSGNEVPNIVNNEKGVKNDASTTVKGVRKDKSVAQNIKSDTTTSSDFLTKSAEIYAKSSIISAKSIINNLKSTKNNEKSTGYSHQSTLLDAASTISSFTSSTVSDLKSTLIKATSTVNDIKTTKAQMSNVEDRLKTMMHDRKTTKPASEGKAEIDGNDNTEPKHGFKIPEEWPIM</sequence>
<evidence type="ECO:0000256" key="1">
    <source>
        <dbReference type="ARBA" id="ARBA00000032"/>
    </source>
</evidence>
<dbReference type="GO" id="GO:0003993">
    <property type="term" value="F:acid phosphatase activity"/>
    <property type="evidence" value="ECO:0007669"/>
    <property type="project" value="UniProtKB-EC"/>
</dbReference>
<dbReference type="AlphaFoldDB" id="A0A8J1YBP8"/>
<feature type="region of interest" description="Disordered" evidence="8">
    <location>
        <begin position="350"/>
        <end position="370"/>
    </location>
</feature>
<name>A0A8J1YBP8_OWEFU</name>
<protein>
    <recommendedName>
        <fullName evidence="3">Tartrate-resistant acid phosphatase type 5</fullName>
        <ecNumber evidence="2">3.1.3.2</ecNumber>
    </recommendedName>
    <alternativeName>
        <fullName evidence="7">Tartrate-resistant acid ATPase</fullName>
    </alternativeName>
    <alternativeName>
        <fullName evidence="6">Type 5 acid phosphatase</fullName>
    </alternativeName>
</protein>
<evidence type="ECO:0000256" key="7">
    <source>
        <dbReference type="ARBA" id="ARBA00031589"/>
    </source>
</evidence>
<dbReference type="InterPro" id="IPR029052">
    <property type="entry name" value="Metallo-depent_PP-like"/>
</dbReference>
<dbReference type="Gene3D" id="3.60.21.10">
    <property type="match status" value="1"/>
</dbReference>
<gene>
    <name evidence="9" type="ORF">OFUS_LOCUS8513</name>
</gene>
<evidence type="ECO:0000256" key="2">
    <source>
        <dbReference type="ARBA" id="ARBA00012646"/>
    </source>
</evidence>
<dbReference type="InterPro" id="IPR051558">
    <property type="entry name" value="Metallophosphoesterase_PAP"/>
</dbReference>
<dbReference type="CDD" id="cd07378">
    <property type="entry name" value="MPP_ACP5"/>
    <property type="match status" value="1"/>
</dbReference>
<evidence type="ECO:0000256" key="4">
    <source>
        <dbReference type="ARBA" id="ARBA00022729"/>
    </source>
</evidence>
<comment type="catalytic activity">
    <reaction evidence="1">
        <text>a phosphate monoester + H2O = an alcohol + phosphate</text>
        <dbReference type="Rhea" id="RHEA:15017"/>
        <dbReference type="ChEBI" id="CHEBI:15377"/>
        <dbReference type="ChEBI" id="CHEBI:30879"/>
        <dbReference type="ChEBI" id="CHEBI:43474"/>
        <dbReference type="ChEBI" id="CHEBI:67140"/>
        <dbReference type="EC" id="3.1.3.2"/>
    </reaction>
</comment>
<accession>A0A8J1YBP8</accession>
<comment type="caution">
    <text evidence="9">The sequence shown here is derived from an EMBL/GenBank/DDBJ whole genome shotgun (WGS) entry which is preliminary data.</text>
</comment>
<evidence type="ECO:0000313" key="10">
    <source>
        <dbReference type="Proteomes" id="UP000749559"/>
    </source>
</evidence>
<evidence type="ECO:0000256" key="5">
    <source>
        <dbReference type="ARBA" id="ARBA00022801"/>
    </source>
</evidence>
<dbReference type="SUPFAM" id="SSF56300">
    <property type="entry name" value="Metallo-dependent phosphatases"/>
    <property type="match status" value="1"/>
</dbReference>
<keyword evidence="5" id="KW-0378">Hydrolase</keyword>
<dbReference type="Pfam" id="PF00149">
    <property type="entry name" value="Metallophos"/>
    <property type="match status" value="1"/>
</dbReference>
<dbReference type="PANTHER" id="PTHR10161">
    <property type="entry name" value="TARTRATE-RESISTANT ACID PHOSPHATASE TYPE 5"/>
    <property type="match status" value="1"/>
</dbReference>
<proteinExistence type="predicted"/>
<reference evidence="9" key="1">
    <citation type="submission" date="2022-03" db="EMBL/GenBank/DDBJ databases">
        <authorList>
            <person name="Martin C."/>
        </authorList>
    </citation>
    <scope>NUCLEOTIDE SEQUENCE</scope>
</reference>
<evidence type="ECO:0000256" key="6">
    <source>
        <dbReference type="ARBA" id="ARBA00029999"/>
    </source>
</evidence>
<dbReference type="PANTHER" id="PTHR10161:SF14">
    <property type="entry name" value="TARTRATE-RESISTANT ACID PHOSPHATASE TYPE 5"/>
    <property type="match status" value="1"/>
</dbReference>
<organism evidence="9 10">
    <name type="scientific">Owenia fusiformis</name>
    <name type="common">Polychaete worm</name>
    <dbReference type="NCBI Taxonomy" id="6347"/>
    <lineage>
        <taxon>Eukaryota</taxon>
        <taxon>Metazoa</taxon>
        <taxon>Spiralia</taxon>
        <taxon>Lophotrochozoa</taxon>
        <taxon>Annelida</taxon>
        <taxon>Polychaeta</taxon>
        <taxon>Sedentaria</taxon>
        <taxon>Canalipalpata</taxon>
        <taxon>Sabellida</taxon>
        <taxon>Oweniida</taxon>
        <taxon>Oweniidae</taxon>
        <taxon>Owenia</taxon>
    </lineage>
</organism>
<keyword evidence="4" id="KW-0732">Signal</keyword>
<evidence type="ECO:0000256" key="8">
    <source>
        <dbReference type="SAM" id="MobiDB-lite"/>
    </source>
</evidence>
<dbReference type="FunFam" id="3.60.21.10:FF:000062">
    <property type="entry name" value="Tartrate-resistant acid phosphatase type 5"/>
    <property type="match status" value="1"/>
</dbReference>
<feature type="region of interest" description="Disordered" evidence="8">
    <location>
        <begin position="498"/>
        <end position="533"/>
    </location>
</feature>
<dbReference type="EMBL" id="CAIIXF020000004">
    <property type="protein sequence ID" value="CAH1782025.1"/>
    <property type="molecule type" value="Genomic_DNA"/>
</dbReference>
<keyword evidence="10" id="KW-1185">Reference proteome</keyword>
<feature type="compositionally biased region" description="Polar residues" evidence="8">
    <location>
        <begin position="350"/>
        <end position="369"/>
    </location>
</feature>
<dbReference type="InterPro" id="IPR004843">
    <property type="entry name" value="Calcineurin-like_PHP"/>
</dbReference>
<dbReference type="InterPro" id="IPR024927">
    <property type="entry name" value="Acid_PPase"/>
</dbReference>
<dbReference type="OrthoDB" id="411211at2759"/>
<evidence type="ECO:0000256" key="3">
    <source>
        <dbReference type="ARBA" id="ARBA00015822"/>
    </source>
</evidence>
<dbReference type="Proteomes" id="UP000749559">
    <property type="component" value="Unassembled WGS sequence"/>
</dbReference>
<dbReference type="EC" id="3.1.3.2" evidence="2"/>